<dbReference type="GO" id="GO:0006412">
    <property type="term" value="P:translation"/>
    <property type="evidence" value="ECO:0007669"/>
    <property type="project" value="UniProtKB-UniRule"/>
</dbReference>
<name>A0A7M2YUI5_9ACTN</name>
<dbReference type="RefSeq" id="WP_114796735.1">
    <property type="nucleotide sequence ID" value="NZ_QQZY01000006.1"/>
</dbReference>
<evidence type="ECO:0000256" key="5">
    <source>
        <dbReference type="ARBA" id="ARBA00023004"/>
    </source>
</evidence>
<feature type="binding site" evidence="6">
    <location>
        <position position="101"/>
    </location>
    <ligand>
        <name>Fe cation</name>
        <dbReference type="ChEBI" id="CHEBI:24875"/>
    </ligand>
</feature>
<evidence type="ECO:0000256" key="3">
    <source>
        <dbReference type="ARBA" id="ARBA00022801"/>
    </source>
</evidence>
<feature type="binding site" evidence="6">
    <location>
        <position position="143"/>
    </location>
    <ligand>
        <name>Fe cation</name>
        <dbReference type="ChEBI" id="CHEBI:24875"/>
    </ligand>
</feature>
<dbReference type="PANTHER" id="PTHR10458:SF2">
    <property type="entry name" value="PEPTIDE DEFORMYLASE, MITOCHONDRIAL"/>
    <property type="match status" value="1"/>
</dbReference>
<dbReference type="OrthoDB" id="9804313at2"/>
<dbReference type="EC" id="3.5.1.88" evidence="6"/>
<evidence type="ECO:0000256" key="6">
    <source>
        <dbReference type="HAMAP-Rule" id="MF_00163"/>
    </source>
</evidence>
<dbReference type="PIRSF" id="PIRSF004749">
    <property type="entry name" value="Pep_def"/>
    <property type="match status" value="1"/>
</dbReference>
<evidence type="ECO:0000313" key="8">
    <source>
        <dbReference type="Proteomes" id="UP000254134"/>
    </source>
</evidence>
<dbReference type="InterPro" id="IPR023635">
    <property type="entry name" value="Peptide_deformylase"/>
</dbReference>
<keyword evidence="3 6" id="KW-0378">Hydrolase</keyword>
<comment type="catalytic activity">
    <reaction evidence="6">
        <text>N-terminal N-formyl-L-methionyl-[peptide] + H2O = N-terminal L-methionyl-[peptide] + formate</text>
        <dbReference type="Rhea" id="RHEA:24420"/>
        <dbReference type="Rhea" id="RHEA-COMP:10639"/>
        <dbReference type="Rhea" id="RHEA-COMP:10640"/>
        <dbReference type="ChEBI" id="CHEBI:15377"/>
        <dbReference type="ChEBI" id="CHEBI:15740"/>
        <dbReference type="ChEBI" id="CHEBI:49298"/>
        <dbReference type="ChEBI" id="CHEBI:64731"/>
        <dbReference type="EC" id="3.5.1.88"/>
    </reaction>
</comment>
<keyword evidence="8" id="KW-1185">Reference proteome</keyword>
<sequence>MIREIVEVGHPALRERAREVRPQELGSPELHRLCDDLVETMRAAGGAGLAAPQVAELLRVFAVEVRDNPRYPYKPQLRLRVLVNPVVRPVGEETYRSFEGCLSVPGLRGLLPRYAEVEVAYTDPHGGTHVERFGGLSAGTMQHELDHLDGVLFLDRVDDPSTLCTWEMFRQYRQAAWLEEIRPLLDRFPGEETS</sequence>
<keyword evidence="5 6" id="KW-0408">Iron</keyword>
<keyword evidence="4 6" id="KW-0648">Protein biosynthesis</keyword>
<dbReference type="CDD" id="cd00487">
    <property type="entry name" value="Pep_deformylase"/>
    <property type="match status" value="1"/>
</dbReference>
<dbReference type="Proteomes" id="UP000254134">
    <property type="component" value="Unassembled WGS sequence"/>
</dbReference>
<feature type="binding site" evidence="6">
    <location>
        <position position="147"/>
    </location>
    <ligand>
        <name>Fe cation</name>
        <dbReference type="ChEBI" id="CHEBI:24875"/>
    </ligand>
</feature>
<dbReference type="AlphaFoldDB" id="A0A7M2YUI5"/>
<dbReference type="SUPFAM" id="SSF56420">
    <property type="entry name" value="Peptide deformylase"/>
    <property type="match status" value="1"/>
</dbReference>
<dbReference type="EMBL" id="QQZY01000006">
    <property type="protein sequence ID" value="RDI73746.1"/>
    <property type="molecule type" value="Genomic_DNA"/>
</dbReference>
<gene>
    <name evidence="6" type="primary">def</name>
    <name evidence="7" type="ORF">Gocc_2310</name>
</gene>
<dbReference type="NCBIfam" id="NF001159">
    <property type="entry name" value="PRK00150.1-3"/>
    <property type="match status" value="1"/>
</dbReference>
<proteinExistence type="inferred from homology"/>
<dbReference type="PANTHER" id="PTHR10458">
    <property type="entry name" value="PEPTIDE DEFORMYLASE"/>
    <property type="match status" value="1"/>
</dbReference>
<dbReference type="Gene3D" id="3.90.45.10">
    <property type="entry name" value="Peptide deformylase"/>
    <property type="match status" value="1"/>
</dbReference>
<dbReference type="InterPro" id="IPR036821">
    <property type="entry name" value="Peptide_deformylase_sf"/>
</dbReference>
<dbReference type="FunFam" id="3.90.45.10:FF:000003">
    <property type="entry name" value="Peptide deformylase"/>
    <property type="match status" value="1"/>
</dbReference>
<feature type="active site" evidence="6">
    <location>
        <position position="144"/>
    </location>
</feature>
<evidence type="ECO:0000256" key="4">
    <source>
        <dbReference type="ARBA" id="ARBA00022917"/>
    </source>
</evidence>
<reference evidence="8" key="2">
    <citation type="journal article" date="2019" name="MicrobiologyOpen">
        <title>High-quality draft genome sequence of Gaiella occulta isolated from a 150 meter deep mineral water borehole and comparison with the genome sequences of other deep-branching lineages of the phylum Actinobacteria.</title>
        <authorList>
            <person name="Severino R."/>
            <person name="Froufe H.J.C."/>
            <person name="Barroso C."/>
            <person name="Albuquerque L."/>
            <person name="Lobo-da-Cunha A."/>
            <person name="da Costa M.S."/>
            <person name="Egas C."/>
        </authorList>
    </citation>
    <scope>NUCLEOTIDE SEQUENCE [LARGE SCALE GENOMIC DNA]</scope>
    <source>
        <strain evidence="8">F2-233</strain>
    </source>
</reference>
<comment type="cofactor">
    <cofactor evidence="6">
        <name>Fe(2+)</name>
        <dbReference type="ChEBI" id="CHEBI:29033"/>
    </cofactor>
    <text evidence="6">Binds 1 Fe(2+) ion.</text>
</comment>
<accession>A0A7M2YUI5</accession>
<evidence type="ECO:0000313" key="7">
    <source>
        <dbReference type="EMBL" id="RDI73746.1"/>
    </source>
</evidence>
<comment type="caution">
    <text evidence="7">The sequence shown here is derived from an EMBL/GenBank/DDBJ whole genome shotgun (WGS) entry which is preliminary data.</text>
</comment>
<dbReference type="PRINTS" id="PR01576">
    <property type="entry name" value="PDEFORMYLASE"/>
</dbReference>
<dbReference type="Pfam" id="PF01327">
    <property type="entry name" value="Pep_deformylase"/>
    <property type="match status" value="1"/>
</dbReference>
<evidence type="ECO:0000256" key="2">
    <source>
        <dbReference type="ARBA" id="ARBA00022723"/>
    </source>
</evidence>
<keyword evidence="2 6" id="KW-0479">Metal-binding</keyword>
<evidence type="ECO:0000256" key="1">
    <source>
        <dbReference type="ARBA" id="ARBA00010759"/>
    </source>
</evidence>
<reference evidence="7 8" key="1">
    <citation type="submission" date="2018-07" db="EMBL/GenBank/DDBJ databases">
        <title>High-quality-draft genome sequence of Gaiella occulta.</title>
        <authorList>
            <person name="Severino R."/>
            <person name="Froufe H.J.C."/>
            <person name="Rainey F.A."/>
            <person name="Barroso C."/>
            <person name="Albuquerque L."/>
            <person name="Lobo-Da-Cunha A."/>
            <person name="Da Costa M.S."/>
            <person name="Egas C."/>
        </authorList>
    </citation>
    <scope>NUCLEOTIDE SEQUENCE [LARGE SCALE GENOMIC DNA]</scope>
    <source>
        <strain evidence="7 8">F2-233</strain>
    </source>
</reference>
<dbReference type="HAMAP" id="MF_00163">
    <property type="entry name" value="Pep_deformylase"/>
    <property type="match status" value="1"/>
</dbReference>
<dbReference type="NCBIfam" id="TIGR00079">
    <property type="entry name" value="pept_deformyl"/>
    <property type="match status" value="1"/>
</dbReference>
<comment type="function">
    <text evidence="6">Removes the formyl group from the N-terminal Met of newly synthesized proteins. Requires at least a dipeptide for an efficient rate of reaction. N-terminal L-methionine is a prerequisite for activity but the enzyme has broad specificity at other positions.</text>
</comment>
<dbReference type="GO" id="GO:0046872">
    <property type="term" value="F:metal ion binding"/>
    <property type="evidence" value="ECO:0007669"/>
    <property type="project" value="UniProtKB-KW"/>
</dbReference>
<dbReference type="GO" id="GO:0042586">
    <property type="term" value="F:peptide deformylase activity"/>
    <property type="evidence" value="ECO:0007669"/>
    <property type="project" value="UniProtKB-UniRule"/>
</dbReference>
<protein>
    <recommendedName>
        <fullName evidence="6">Peptide deformylase</fullName>
        <shortName evidence="6">PDF</shortName>
        <ecNumber evidence="6">3.5.1.88</ecNumber>
    </recommendedName>
    <alternativeName>
        <fullName evidence="6">Polypeptide deformylase</fullName>
    </alternativeName>
</protein>
<organism evidence="7 8">
    <name type="scientific">Gaiella occulta</name>
    <dbReference type="NCBI Taxonomy" id="1002870"/>
    <lineage>
        <taxon>Bacteria</taxon>
        <taxon>Bacillati</taxon>
        <taxon>Actinomycetota</taxon>
        <taxon>Thermoleophilia</taxon>
        <taxon>Gaiellales</taxon>
        <taxon>Gaiellaceae</taxon>
        <taxon>Gaiella</taxon>
    </lineage>
</organism>
<comment type="similarity">
    <text evidence="1 6">Belongs to the polypeptide deformylase family.</text>
</comment>